<proteinExistence type="predicted"/>
<dbReference type="RefSeq" id="WP_336350172.1">
    <property type="nucleotide sequence ID" value="NZ_JAZAQL010000002.1"/>
</dbReference>
<organism evidence="4 5">
    <name type="scientific">Halorubellus litoreus</name>
    <dbReference type="NCBI Taxonomy" id="755308"/>
    <lineage>
        <taxon>Archaea</taxon>
        <taxon>Methanobacteriati</taxon>
        <taxon>Methanobacteriota</taxon>
        <taxon>Stenosarchaea group</taxon>
        <taxon>Halobacteria</taxon>
        <taxon>Halobacteriales</taxon>
        <taxon>Halorubellaceae</taxon>
        <taxon>Halorubellus</taxon>
    </lineage>
</organism>
<feature type="region of interest" description="Disordered" evidence="1">
    <location>
        <begin position="1"/>
        <end position="30"/>
    </location>
</feature>
<keyword evidence="2" id="KW-0812">Transmembrane</keyword>
<reference evidence="4 5" key="1">
    <citation type="journal article" date="2019" name="Int. J. Syst. Evol. Microbiol.">
        <title>The Global Catalogue of Microorganisms (GCM) 10K type strain sequencing project: providing services to taxonomists for standard genome sequencing and annotation.</title>
        <authorList>
            <consortium name="The Broad Institute Genomics Platform"/>
            <consortium name="The Broad Institute Genome Sequencing Center for Infectious Disease"/>
            <person name="Wu L."/>
            <person name="Ma J."/>
        </authorList>
    </citation>
    <scope>NUCLEOTIDE SEQUENCE [LARGE SCALE GENOMIC DNA]</scope>
    <source>
        <strain evidence="4 5">GX26</strain>
    </source>
</reference>
<gene>
    <name evidence="4" type="ORF">ACFQGB_10070</name>
</gene>
<protein>
    <recommendedName>
        <fullName evidence="3">DUF8159 domain-containing protein</fullName>
    </recommendedName>
</protein>
<keyword evidence="5" id="KW-1185">Reference proteome</keyword>
<keyword evidence="2" id="KW-1133">Transmembrane helix</keyword>
<dbReference type="Pfam" id="PF26490">
    <property type="entry name" value="DUF8159"/>
    <property type="match status" value="1"/>
</dbReference>
<dbReference type="Proteomes" id="UP001596395">
    <property type="component" value="Unassembled WGS sequence"/>
</dbReference>
<evidence type="ECO:0000313" key="4">
    <source>
        <dbReference type="EMBL" id="MFC6953209.1"/>
    </source>
</evidence>
<dbReference type="AlphaFoldDB" id="A0ABD5VCN3"/>
<feature type="compositionally biased region" description="Acidic residues" evidence="1">
    <location>
        <begin position="16"/>
        <end position="27"/>
    </location>
</feature>
<accession>A0ABD5VCN3</accession>
<evidence type="ECO:0000256" key="1">
    <source>
        <dbReference type="SAM" id="MobiDB-lite"/>
    </source>
</evidence>
<dbReference type="InterPro" id="IPR058473">
    <property type="entry name" value="DUF8159"/>
</dbReference>
<evidence type="ECO:0000256" key="2">
    <source>
        <dbReference type="SAM" id="Phobius"/>
    </source>
</evidence>
<dbReference type="EMBL" id="JBHSXN010000002">
    <property type="protein sequence ID" value="MFC6953209.1"/>
    <property type="molecule type" value="Genomic_DNA"/>
</dbReference>
<keyword evidence="2" id="KW-0472">Membrane</keyword>
<name>A0ABD5VCN3_9EURY</name>
<sequence>MPGDETTTGDGRPDGDAAESGDVDAADGEGGGFDVSRRKVLVGGVGLFVGAGVGASATFATTGSDQIRKRTPNSDGKGTLGELRWILEEKHALSVTSMVRDDDTVRLAYESSASSRGESRREIGAVISAYGLIVANDGPTAKLSADIARAFEEQATSYHVQATWVKKWRSGDLSDAGVAQRVFNTRRFPEGVGSN</sequence>
<evidence type="ECO:0000259" key="3">
    <source>
        <dbReference type="Pfam" id="PF26490"/>
    </source>
</evidence>
<feature type="domain" description="DUF8159" evidence="3">
    <location>
        <begin position="89"/>
        <end position="187"/>
    </location>
</feature>
<evidence type="ECO:0000313" key="5">
    <source>
        <dbReference type="Proteomes" id="UP001596395"/>
    </source>
</evidence>
<comment type="caution">
    <text evidence="4">The sequence shown here is derived from an EMBL/GenBank/DDBJ whole genome shotgun (WGS) entry which is preliminary data.</text>
</comment>
<feature type="transmembrane region" description="Helical" evidence="2">
    <location>
        <begin position="40"/>
        <end position="60"/>
    </location>
</feature>